<evidence type="ECO:0000313" key="2">
    <source>
        <dbReference type="EMBL" id="WNZ27168.1"/>
    </source>
</evidence>
<reference evidence="2" key="1">
    <citation type="submission" date="2020-05" db="EMBL/GenBank/DDBJ databases">
        <authorList>
            <person name="Zhu T."/>
            <person name="Keshari N."/>
            <person name="Lu X."/>
        </authorList>
    </citation>
    <scope>NUCLEOTIDE SEQUENCE</scope>
    <source>
        <strain evidence="2">NK1-12</strain>
    </source>
</reference>
<name>A0AA97ASI7_9CYAN</name>
<gene>
    <name evidence="2" type="ORF">HJG54_30120</name>
</gene>
<evidence type="ECO:0000259" key="1">
    <source>
        <dbReference type="Pfam" id="PF01425"/>
    </source>
</evidence>
<dbReference type="PANTHER" id="PTHR11895:SF76">
    <property type="entry name" value="INDOLEACETAMIDE HYDROLASE"/>
    <property type="match status" value="1"/>
</dbReference>
<dbReference type="GO" id="GO:0003824">
    <property type="term" value="F:catalytic activity"/>
    <property type="evidence" value="ECO:0007669"/>
    <property type="project" value="InterPro"/>
</dbReference>
<dbReference type="InterPro" id="IPR023631">
    <property type="entry name" value="Amidase_dom"/>
</dbReference>
<dbReference type="RefSeq" id="WP_316436800.1">
    <property type="nucleotide sequence ID" value="NZ_CP053587.1"/>
</dbReference>
<protein>
    <submittedName>
        <fullName evidence="2">Amidase</fullName>
    </submittedName>
</protein>
<dbReference type="Pfam" id="PF01425">
    <property type="entry name" value="Amidase"/>
    <property type="match status" value="1"/>
</dbReference>
<dbReference type="InterPro" id="IPR000120">
    <property type="entry name" value="Amidase"/>
</dbReference>
<sequence>MTQLYQHSACELAQQIQQRQVRSIEAVAACFQQIERHNHQLKAVITPCREQAELAAKQADAMLERGETVGVLHGVPFTVKDLTPTAGVRTSFGSRIYQDFVPQQDELCVARLRAAGAILIGKTNTPEFGMGAHCSNFLYGPTANPYDPERSSGGSSGGAAVAVATGMGYLAQGTDIGGSCRTPASFCGVVGLRPAAGRIPRRRKPLLWDYLDTDGILVRSVEDAALMLSVMAGEDWRDPVSIGSSDWPMPSFALLPEAVEEHLGSLRIGFSPDLGVAMVDAEVVAVFRQAMEQIGSLCPQIQETHPDCTTAQFAFETMRAATLLHKQKHHYENYRNLLSDSVCWNIERGIGLSAADLLQAEADRDRLYLNFLRFFQQHDVLITVSASVPPYLHSETEILTINGVALRNIIDYLTITYTISLTGLPAISIPCGWTTSGLPIGIQIIGQPRGEAALLQTAYCLQAALNFRHRWPELKDR</sequence>
<dbReference type="PANTHER" id="PTHR11895">
    <property type="entry name" value="TRANSAMIDASE"/>
    <property type="match status" value="1"/>
</dbReference>
<dbReference type="EMBL" id="CP053587">
    <property type="protein sequence ID" value="WNZ27168.1"/>
    <property type="molecule type" value="Genomic_DNA"/>
</dbReference>
<accession>A0AA97ASI7</accession>
<organism evidence="2">
    <name type="scientific">Leptolyngbya sp. NK1-12</name>
    <dbReference type="NCBI Taxonomy" id="2547451"/>
    <lineage>
        <taxon>Bacteria</taxon>
        <taxon>Bacillati</taxon>
        <taxon>Cyanobacteriota</taxon>
        <taxon>Cyanophyceae</taxon>
        <taxon>Leptolyngbyales</taxon>
        <taxon>Leptolyngbyaceae</taxon>
        <taxon>Leptolyngbya group</taxon>
        <taxon>Leptolyngbya</taxon>
    </lineage>
</organism>
<feature type="domain" description="Amidase" evidence="1">
    <location>
        <begin position="25"/>
        <end position="455"/>
    </location>
</feature>
<dbReference type="Gene3D" id="3.90.1300.10">
    <property type="entry name" value="Amidase signature (AS) domain"/>
    <property type="match status" value="1"/>
</dbReference>
<proteinExistence type="predicted"/>
<dbReference type="AlphaFoldDB" id="A0AA97ASI7"/>
<dbReference type="SUPFAM" id="SSF75304">
    <property type="entry name" value="Amidase signature (AS) enzymes"/>
    <property type="match status" value="1"/>
</dbReference>
<dbReference type="InterPro" id="IPR036928">
    <property type="entry name" value="AS_sf"/>
</dbReference>